<gene>
    <name evidence="1" type="ORF">QFC21_000527</name>
</gene>
<evidence type="ECO:0000313" key="1">
    <source>
        <dbReference type="EMBL" id="KAJ9109198.1"/>
    </source>
</evidence>
<dbReference type="Proteomes" id="UP001227268">
    <property type="component" value="Unassembled WGS sequence"/>
</dbReference>
<reference evidence="1" key="1">
    <citation type="submission" date="2023-04" db="EMBL/GenBank/DDBJ databases">
        <title>Draft Genome sequencing of Naganishia species isolated from polar environments using Oxford Nanopore Technology.</title>
        <authorList>
            <person name="Leo P."/>
            <person name="Venkateswaran K."/>
        </authorList>
    </citation>
    <scope>NUCLEOTIDE SEQUENCE</scope>
    <source>
        <strain evidence="1">MNA-CCFEE 5423</strain>
    </source>
</reference>
<evidence type="ECO:0000313" key="2">
    <source>
        <dbReference type="Proteomes" id="UP001227268"/>
    </source>
</evidence>
<name>A0ACC2WCJ9_9TREE</name>
<accession>A0ACC2WCJ9</accession>
<proteinExistence type="predicted"/>
<sequence>MTKFLPAWIRNNFRLSTGQPVKNKDMIVHLLALLNQRDQSNKVKFLHVKAHVGETGNEGADVLANTGASIHDIPPDRTDWFTLEDANRFKTGHFDRPSSSRKSATISLPNTISHVNADLDSEAGSSAKTLQDIAPAEVEVDPSWLLTEEDIAELEADA</sequence>
<keyword evidence="2" id="KW-1185">Reference proteome</keyword>
<organism evidence="1 2">
    <name type="scientific">Naganishia friedmannii</name>
    <dbReference type="NCBI Taxonomy" id="89922"/>
    <lineage>
        <taxon>Eukaryota</taxon>
        <taxon>Fungi</taxon>
        <taxon>Dikarya</taxon>
        <taxon>Basidiomycota</taxon>
        <taxon>Agaricomycotina</taxon>
        <taxon>Tremellomycetes</taxon>
        <taxon>Filobasidiales</taxon>
        <taxon>Filobasidiaceae</taxon>
        <taxon>Naganishia</taxon>
    </lineage>
</organism>
<comment type="caution">
    <text evidence="1">The sequence shown here is derived from an EMBL/GenBank/DDBJ whole genome shotgun (WGS) entry which is preliminary data.</text>
</comment>
<protein>
    <submittedName>
        <fullName evidence="1">Uncharacterized protein</fullName>
    </submittedName>
</protein>
<dbReference type="EMBL" id="JASBWT010000001">
    <property type="protein sequence ID" value="KAJ9109198.1"/>
    <property type="molecule type" value="Genomic_DNA"/>
</dbReference>